<dbReference type="GO" id="GO:0004534">
    <property type="term" value="F:5'-3' RNA exonuclease activity"/>
    <property type="evidence" value="ECO:0007669"/>
    <property type="project" value="TreeGrafter"/>
</dbReference>
<dbReference type="InterPro" id="IPR003141">
    <property type="entry name" value="Pol/His_phosphatase_N"/>
</dbReference>
<dbReference type="SUPFAM" id="SSF89550">
    <property type="entry name" value="PHP domain-like"/>
    <property type="match status" value="1"/>
</dbReference>
<gene>
    <name evidence="2" type="ORF">BOW52_04695</name>
</gene>
<dbReference type="InterPro" id="IPR004013">
    <property type="entry name" value="PHP_dom"/>
</dbReference>
<evidence type="ECO:0000259" key="1">
    <source>
        <dbReference type="SMART" id="SM00481"/>
    </source>
</evidence>
<dbReference type="CDD" id="cd07438">
    <property type="entry name" value="PHP_HisPPase_AMP"/>
    <property type="match status" value="1"/>
</dbReference>
<comment type="caution">
    <text evidence="2">The sequence shown here is derived from an EMBL/GenBank/DDBJ whole genome shotgun (WGS) entry which is preliminary data.</text>
</comment>
<name>A0A1T2L8L5_9GAMM</name>
<dbReference type="Gene3D" id="3.20.20.140">
    <property type="entry name" value="Metal-dependent hydrolases"/>
    <property type="match status" value="1"/>
</dbReference>
<dbReference type="EMBL" id="MPRK01000063">
    <property type="protein sequence ID" value="OOZ41374.1"/>
    <property type="molecule type" value="Genomic_DNA"/>
</dbReference>
<organism evidence="2 3">
    <name type="scientific">Solemya elarraichensis gill symbiont</name>
    <dbReference type="NCBI Taxonomy" id="1918949"/>
    <lineage>
        <taxon>Bacteria</taxon>
        <taxon>Pseudomonadati</taxon>
        <taxon>Pseudomonadota</taxon>
        <taxon>Gammaproteobacteria</taxon>
        <taxon>sulfur-oxidizing symbionts</taxon>
    </lineage>
</organism>
<feature type="domain" description="Polymerase/histidinol phosphatase N-terminal" evidence="1">
    <location>
        <begin position="5"/>
        <end position="70"/>
    </location>
</feature>
<dbReference type="Pfam" id="PF02811">
    <property type="entry name" value="PHP"/>
    <property type="match status" value="1"/>
</dbReference>
<sequence>MQIKYDFHSHSTASDGTLSPARLVARAADMGVDVLALTDHDTLEGLEEAQQAAQEHAIRIVTGAEISVTWNGQTVHIVALGIDPANQCLALGLQRLVEYRHWRAAEIGRRLEKHGISGAHDGAVALSNGRLVSRTHFARFLVGAGEARDMRDCFKRFLVRGRPGHVSGEWATQEEALGWIHDAGGHAVIAHPARYGMTRTKLRRLIGEFQELSGEAIEVVSGSHSKDECYTMARHAKDFNLHASSGSDFHTPENQWVELGRLMPLPVGCKPVWELLEA</sequence>
<dbReference type="PANTHER" id="PTHR42924:SF3">
    <property type="entry name" value="POLYMERASE_HISTIDINOL PHOSPHATASE N-TERMINAL DOMAIN-CONTAINING PROTEIN"/>
    <property type="match status" value="1"/>
</dbReference>
<dbReference type="RefSeq" id="WP_078476678.1">
    <property type="nucleotide sequence ID" value="NZ_MPRK01000063.1"/>
</dbReference>
<dbReference type="Proteomes" id="UP000190198">
    <property type="component" value="Unassembled WGS sequence"/>
</dbReference>
<dbReference type="AlphaFoldDB" id="A0A1T2L8L5"/>
<evidence type="ECO:0000313" key="3">
    <source>
        <dbReference type="Proteomes" id="UP000190198"/>
    </source>
</evidence>
<dbReference type="InterPro" id="IPR016195">
    <property type="entry name" value="Pol/histidinol_Pase-like"/>
</dbReference>
<dbReference type="OrthoDB" id="9804333at2"/>
<accession>A0A1T2L8L5</accession>
<reference evidence="2 3" key="1">
    <citation type="submission" date="2016-11" db="EMBL/GenBank/DDBJ databases">
        <title>Mixed transmission modes and dynamic genome evolution in an obligate animal-bacterial symbiosis.</title>
        <authorList>
            <person name="Russell S.L."/>
            <person name="Corbett-Detig R.B."/>
            <person name="Cavanaugh C.M."/>
        </authorList>
    </citation>
    <scope>NUCLEOTIDE SEQUENCE [LARGE SCALE GENOMIC DNA]</scope>
    <source>
        <strain evidence="2">Sp-SM6</strain>
    </source>
</reference>
<dbReference type="PANTHER" id="PTHR42924">
    <property type="entry name" value="EXONUCLEASE"/>
    <property type="match status" value="1"/>
</dbReference>
<evidence type="ECO:0000313" key="2">
    <source>
        <dbReference type="EMBL" id="OOZ41374.1"/>
    </source>
</evidence>
<dbReference type="SMART" id="SM00481">
    <property type="entry name" value="POLIIIAc"/>
    <property type="match status" value="1"/>
</dbReference>
<keyword evidence="3" id="KW-1185">Reference proteome</keyword>
<protein>
    <submittedName>
        <fullName evidence="2">Phosphatase</fullName>
    </submittedName>
</protein>
<dbReference type="InterPro" id="IPR052018">
    <property type="entry name" value="PHP_domain"/>
</dbReference>
<dbReference type="GO" id="GO:0035312">
    <property type="term" value="F:5'-3' DNA exonuclease activity"/>
    <property type="evidence" value="ECO:0007669"/>
    <property type="project" value="TreeGrafter"/>
</dbReference>
<dbReference type="Gene3D" id="1.10.150.650">
    <property type="match status" value="1"/>
</dbReference>
<proteinExistence type="predicted"/>